<keyword evidence="3" id="KW-0547">Nucleotide-binding</keyword>
<gene>
    <name evidence="10" type="ORF">EV138_6450</name>
</gene>
<dbReference type="EMBL" id="SOCE01000002">
    <property type="protein sequence ID" value="TDU83985.1"/>
    <property type="molecule type" value="Genomic_DNA"/>
</dbReference>
<dbReference type="GO" id="GO:0140359">
    <property type="term" value="F:ABC-type transporter activity"/>
    <property type="evidence" value="ECO:0007669"/>
    <property type="project" value="InterPro"/>
</dbReference>
<evidence type="ECO:0000256" key="1">
    <source>
        <dbReference type="ARBA" id="ARBA00004651"/>
    </source>
</evidence>
<dbReference type="GO" id="GO:0016887">
    <property type="term" value="F:ATP hydrolysis activity"/>
    <property type="evidence" value="ECO:0007669"/>
    <property type="project" value="InterPro"/>
</dbReference>
<evidence type="ECO:0000259" key="8">
    <source>
        <dbReference type="PROSITE" id="PS50893"/>
    </source>
</evidence>
<evidence type="ECO:0000256" key="4">
    <source>
        <dbReference type="ARBA" id="ARBA00022840"/>
    </source>
</evidence>
<keyword evidence="2 7" id="KW-0812">Transmembrane</keyword>
<sequence length="607" mass="65241">MSRFAATRSAVFLTWQAAPHLAIGRVLVMVVQGVAPLAAAWCTKYTLDRLTGPDPSVGLIAPPVLLLALSALLVGVLAPVDNYLGNEHGRRAELVARRRLFDAVARLQGLRRFEDPEFLNRLRVADSPGSSAPCQILSQLLSVGRALVVIGGFVTSMLTLSPLLTAVVVLAAVPAVLAQLAMSRRRAALLWNTSPLERREVFYSSLLTQIQAAKEIRLFGLAGFFGDRMLAERRSADVLRRGVDRRDFATQTGLALLTALVSGAGLVWAAFTAVGGSLTAGDLTMVVAAVAALQTGIGGAVAAVAELNHDLLVFEHFRDVERTEPDLLEPAVPSALPVLRRGIEFRDVWFRYGEDLPWVLAGVDLTIPAGSAVGLVGHNGAGKSTLVKLLCRLYDPTRGAILWDGVDLRDVPVAELRLRIGAVFQDFMCYDLTAAENIGLGDLSAITDLDRIEAAGRNAGVDATVRALGKGYRTLLSRNFADEADEADETPGTGVFLSGGQWQKLATARAMLREDRDLMILDEPSSGLDADAEHDLHHRLRGLRRGRTSVLISHRLGALRDADLIITLSGGRVIEQGSHQALLARSGVYAGLFRKQASGYQLEELAQ</sequence>
<dbReference type="GO" id="GO:0034040">
    <property type="term" value="F:ATPase-coupled lipid transmembrane transporter activity"/>
    <property type="evidence" value="ECO:0007669"/>
    <property type="project" value="TreeGrafter"/>
</dbReference>
<dbReference type="Pfam" id="PF00005">
    <property type="entry name" value="ABC_tran"/>
    <property type="match status" value="1"/>
</dbReference>
<dbReference type="InterPro" id="IPR039421">
    <property type="entry name" value="Type_1_exporter"/>
</dbReference>
<keyword evidence="11" id="KW-1185">Reference proteome</keyword>
<dbReference type="PROSITE" id="PS50929">
    <property type="entry name" value="ABC_TM1F"/>
    <property type="match status" value="1"/>
</dbReference>
<dbReference type="PROSITE" id="PS50893">
    <property type="entry name" value="ABC_TRANSPORTER_2"/>
    <property type="match status" value="1"/>
</dbReference>
<keyword evidence="5 7" id="KW-1133">Transmembrane helix</keyword>
<dbReference type="InterPro" id="IPR036640">
    <property type="entry name" value="ABC1_TM_sf"/>
</dbReference>
<dbReference type="Pfam" id="PF00664">
    <property type="entry name" value="ABC_membrane"/>
    <property type="match status" value="1"/>
</dbReference>
<dbReference type="Proteomes" id="UP000295151">
    <property type="component" value="Unassembled WGS sequence"/>
</dbReference>
<dbReference type="GO" id="GO:0005886">
    <property type="term" value="C:plasma membrane"/>
    <property type="evidence" value="ECO:0007669"/>
    <property type="project" value="UniProtKB-SubCell"/>
</dbReference>
<evidence type="ECO:0000256" key="3">
    <source>
        <dbReference type="ARBA" id="ARBA00022741"/>
    </source>
</evidence>
<name>A0A4R7SY71_9ACTN</name>
<reference evidence="10 11" key="1">
    <citation type="submission" date="2019-03" db="EMBL/GenBank/DDBJ databases">
        <title>Genomic Encyclopedia of Type Strains, Phase III (KMG-III): the genomes of soil and plant-associated and newly described type strains.</title>
        <authorList>
            <person name="Whitman W."/>
        </authorList>
    </citation>
    <scope>NUCLEOTIDE SEQUENCE [LARGE SCALE GENOMIC DNA]</scope>
    <source>
        <strain evidence="10 11">VKM Ac-2575</strain>
    </source>
</reference>
<feature type="transmembrane region" description="Helical" evidence="7">
    <location>
        <begin position="64"/>
        <end position="84"/>
    </location>
</feature>
<feature type="transmembrane region" description="Helical" evidence="7">
    <location>
        <begin position="248"/>
        <end position="271"/>
    </location>
</feature>
<evidence type="ECO:0000256" key="7">
    <source>
        <dbReference type="SAM" id="Phobius"/>
    </source>
</evidence>
<dbReference type="Gene3D" id="1.20.1560.10">
    <property type="entry name" value="ABC transporter type 1, transmembrane domain"/>
    <property type="match status" value="1"/>
</dbReference>
<evidence type="ECO:0000256" key="6">
    <source>
        <dbReference type="ARBA" id="ARBA00023136"/>
    </source>
</evidence>
<protein>
    <submittedName>
        <fullName evidence="10">ATP-binding cassette subfamily B protein</fullName>
    </submittedName>
</protein>
<evidence type="ECO:0000256" key="2">
    <source>
        <dbReference type="ARBA" id="ARBA00022692"/>
    </source>
</evidence>
<proteinExistence type="predicted"/>
<dbReference type="GO" id="GO:0005524">
    <property type="term" value="F:ATP binding"/>
    <property type="evidence" value="ECO:0007669"/>
    <property type="project" value="UniProtKB-KW"/>
</dbReference>
<dbReference type="SMART" id="SM00382">
    <property type="entry name" value="AAA"/>
    <property type="match status" value="1"/>
</dbReference>
<dbReference type="InterPro" id="IPR003439">
    <property type="entry name" value="ABC_transporter-like_ATP-bd"/>
</dbReference>
<accession>A0A4R7SY71</accession>
<dbReference type="PANTHER" id="PTHR24221:SF654">
    <property type="entry name" value="ATP-BINDING CASSETTE SUB-FAMILY B MEMBER 6"/>
    <property type="match status" value="1"/>
</dbReference>
<dbReference type="AlphaFoldDB" id="A0A4R7SY71"/>
<evidence type="ECO:0000313" key="10">
    <source>
        <dbReference type="EMBL" id="TDU83985.1"/>
    </source>
</evidence>
<evidence type="ECO:0000259" key="9">
    <source>
        <dbReference type="PROSITE" id="PS50929"/>
    </source>
</evidence>
<comment type="caution">
    <text evidence="10">The sequence shown here is derived from an EMBL/GenBank/DDBJ whole genome shotgun (WGS) entry which is preliminary data.</text>
</comment>
<dbReference type="InterPro" id="IPR011527">
    <property type="entry name" value="ABC1_TM_dom"/>
</dbReference>
<dbReference type="PANTHER" id="PTHR24221">
    <property type="entry name" value="ATP-BINDING CASSETTE SUB-FAMILY B"/>
    <property type="match status" value="1"/>
</dbReference>
<dbReference type="InterPro" id="IPR003593">
    <property type="entry name" value="AAA+_ATPase"/>
</dbReference>
<dbReference type="Gene3D" id="3.40.50.300">
    <property type="entry name" value="P-loop containing nucleotide triphosphate hydrolases"/>
    <property type="match status" value="1"/>
</dbReference>
<feature type="transmembrane region" description="Helical" evidence="7">
    <location>
        <begin position="283"/>
        <end position="305"/>
    </location>
</feature>
<feature type="domain" description="ABC transporter" evidence="8">
    <location>
        <begin position="343"/>
        <end position="595"/>
    </location>
</feature>
<feature type="domain" description="ABC transmembrane type-1" evidence="9">
    <location>
        <begin position="26"/>
        <end position="309"/>
    </location>
</feature>
<organism evidence="10 11">
    <name type="scientific">Kribbella voronezhensis</name>
    <dbReference type="NCBI Taxonomy" id="2512212"/>
    <lineage>
        <taxon>Bacteria</taxon>
        <taxon>Bacillati</taxon>
        <taxon>Actinomycetota</taxon>
        <taxon>Actinomycetes</taxon>
        <taxon>Propionibacteriales</taxon>
        <taxon>Kribbellaceae</taxon>
        <taxon>Kribbella</taxon>
    </lineage>
</organism>
<evidence type="ECO:0000256" key="5">
    <source>
        <dbReference type="ARBA" id="ARBA00022989"/>
    </source>
</evidence>
<comment type="subcellular location">
    <subcellularLocation>
        <location evidence="1">Cell membrane</location>
        <topology evidence="1">Multi-pass membrane protein</topology>
    </subcellularLocation>
</comment>
<keyword evidence="6 7" id="KW-0472">Membrane</keyword>
<dbReference type="RefSeq" id="WP_202867025.1">
    <property type="nucleotide sequence ID" value="NZ_SOCE01000002.1"/>
</dbReference>
<keyword evidence="4 10" id="KW-0067">ATP-binding</keyword>
<feature type="transmembrane region" description="Helical" evidence="7">
    <location>
        <begin position="164"/>
        <end position="182"/>
    </location>
</feature>
<evidence type="ECO:0000313" key="11">
    <source>
        <dbReference type="Proteomes" id="UP000295151"/>
    </source>
</evidence>
<dbReference type="SUPFAM" id="SSF52540">
    <property type="entry name" value="P-loop containing nucleoside triphosphate hydrolases"/>
    <property type="match status" value="1"/>
</dbReference>
<dbReference type="InterPro" id="IPR027417">
    <property type="entry name" value="P-loop_NTPase"/>
</dbReference>
<dbReference type="SUPFAM" id="SSF90123">
    <property type="entry name" value="ABC transporter transmembrane region"/>
    <property type="match status" value="1"/>
</dbReference>